<organism evidence="13 14">
    <name type="scientific">Ramlibacter tataouinensis (strain ATCC BAA-407 / DSM 14655 / LMG 21543 / TTB310)</name>
    <dbReference type="NCBI Taxonomy" id="365046"/>
    <lineage>
        <taxon>Bacteria</taxon>
        <taxon>Pseudomonadati</taxon>
        <taxon>Pseudomonadota</taxon>
        <taxon>Betaproteobacteria</taxon>
        <taxon>Burkholderiales</taxon>
        <taxon>Comamonadaceae</taxon>
        <taxon>Ramlibacter</taxon>
    </lineage>
</organism>
<dbReference type="Gene3D" id="3.30.565.10">
    <property type="entry name" value="Histidine kinase-like ATPase, C-terminal domain"/>
    <property type="match status" value="1"/>
</dbReference>
<dbReference type="PANTHER" id="PTHR24421">
    <property type="entry name" value="NITRATE/NITRITE SENSOR PROTEIN NARX-RELATED"/>
    <property type="match status" value="1"/>
</dbReference>
<keyword evidence="10" id="KW-0175">Coiled coil</keyword>
<dbReference type="GO" id="GO:0005524">
    <property type="term" value="F:ATP binding"/>
    <property type="evidence" value="ECO:0007669"/>
    <property type="project" value="UniProtKB-KW"/>
</dbReference>
<comment type="subcellular location">
    <subcellularLocation>
        <location evidence="2">Membrane</location>
    </subcellularLocation>
</comment>
<dbReference type="PANTHER" id="PTHR24421:SF10">
    <property type="entry name" value="NITRATE_NITRITE SENSOR PROTEIN NARQ"/>
    <property type="match status" value="1"/>
</dbReference>
<keyword evidence="5" id="KW-0808">Transferase</keyword>
<reference evidence="14" key="1">
    <citation type="submission" date="2006-01" db="EMBL/GenBank/DDBJ databases">
        <title>Genome of the cyst-dividing bacterium Ramlibacter tataouinensis.</title>
        <authorList>
            <person name="Barakat M."/>
            <person name="Ortet P."/>
            <person name="De Luca G."/>
            <person name="Jourlin-Castelli C."/>
            <person name="Ansaldi M."/>
            <person name="Py B."/>
            <person name="Fichant G."/>
            <person name="Coutinho P."/>
            <person name="Voulhoux R."/>
            <person name="Bastien O."/>
            <person name="Roy S."/>
            <person name="Marechal E."/>
            <person name="Henrissat B."/>
            <person name="Quentin Y."/>
            <person name="Noirot P."/>
            <person name="Filloux A."/>
            <person name="Mejean V."/>
            <person name="DuBow M."/>
            <person name="Barras F."/>
            <person name="Heulin T."/>
        </authorList>
    </citation>
    <scope>NUCLEOTIDE SEQUENCE [LARGE SCALE GENOMIC DNA]</scope>
    <source>
        <strain evidence="14">ATCC BAA-407 / DSM 14655 / LMG 21543 / TTB310</strain>
    </source>
</reference>
<dbReference type="eggNOG" id="COG4585">
    <property type="taxonomic scope" value="Bacteria"/>
</dbReference>
<protein>
    <recommendedName>
        <fullName evidence="3">histidine kinase</fullName>
        <ecNumber evidence="3">2.7.13.3</ecNumber>
    </recommendedName>
</protein>
<dbReference type="GO" id="GO:0046983">
    <property type="term" value="F:protein dimerization activity"/>
    <property type="evidence" value="ECO:0007669"/>
    <property type="project" value="InterPro"/>
</dbReference>
<feature type="coiled-coil region" evidence="10">
    <location>
        <begin position="372"/>
        <end position="399"/>
    </location>
</feature>
<dbReference type="HOGENOM" id="CLU_440706_0_0_4"/>
<keyword evidence="14" id="KW-1185">Reference proteome</keyword>
<evidence type="ECO:0000256" key="3">
    <source>
        <dbReference type="ARBA" id="ARBA00012438"/>
    </source>
</evidence>
<evidence type="ECO:0000313" key="14">
    <source>
        <dbReference type="Proteomes" id="UP000008385"/>
    </source>
</evidence>
<comment type="catalytic activity">
    <reaction evidence="1">
        <text>ATP + protein L-histidine = ADP + protein N-phospho-L-histidine.</text>
        <dbReference type="EC" id="2.7.13.3"/>
    </reaction>
</comment>
<evidence type="ECO:0000256" key="6">
    <source>
        <dbReference type="ARBA" id="ARBA00022741"/>
    </source>
</evidence>
<keyword evidence="11" id="KW-1133">Transmembrane helix</keyword>
<evidence type="ECO:0000256" key="10">
    <source>
        <dbReference type="SAM" id="Coils"/>
    </source>
</evidence>
<feature type="transmembrane region" description="Helical" evidence="11">
    <location>
        <begin position="37"/>
        <end position="60"/>
    </location>
</feature>
<accession>F5Y5A7</accession>
<feature type="transmembrane region" description="Helical" evidence="11">
    <location>
        <begin position="311"/>
        <end position="334"/>
    </location>
</feature>
<dbReference type="Pfam" id="PF02518">
    <property type="entry name" value="HATPase_c"/>
    <property type="match status" value="1"/>
</dbReference>
<evidence type="ECO:0000256" key="2">
    <source>
        <dbReference type="ARBA" id="ARBA00004370"/>
    </source>
</evidence>
<dbReference type="Gene3D" id="6.10.340.10">
    <property type="match status" value="1"/>
</dbReference>
<evidence type="ECO:0000313" key="13">
    <source>
        <dbReference type="EMBL" id="AEG91417.1"/>
    </source>
</evidence>
<dbReference type="Proteomes" id="UP000008385">
    <property type="component" value="Chromosome"/>
</dbReference>
<keyword evidence="8" id="KW-0067">ATP-binding</keyword>
<dbReference type="InterPro" id="IPR036890">
    <property type="entry name" value="HATPase_C_sf"/>
</dbReference>
<dbReference type="InterPro" id="IPR050482">
    <property type="entry name" value="Sensor_HK_TwoCompSys"/>
</dbReference>
<dbReference type="KEGG" id="rta:Rta_03470"/>
<dbReference type="AlphaFoldDB" id="F5Y5A7"/>
<dbReference type="GO" id="GO:0016020">
    <property type="term" value="C:membrane"/>
    <property type="evidence" value="ECO:0007669"/>
    <property type="project" value="UniProtKB-SubCell"/>
</dbReference>
<evidence type="ECO:0000259" key="12">
    <source>
        <dbReference type="PROSITE" id="PS50885"/>
    </source>
</evidence>
<dbReference type="OrthoDB" id="176203at2"/>
<keyword evidence="4" id="KW-0597">Phosphoprotein</keyword>
<keyword evidence="9" id="KW-0902">Two-component regulatory system</keyword>
<dbReference type="RefSeq" id="WP_013899650.1">
    <property type="nucleotide sequence ID" value="NC_015677.1"/>
</dbReference>
<name>F5Y5A7_RAMTT</name>
<dbReference type="InterPro" id="IPR003594">
    <property type="entry name" value="HATPase_dom"/>
</dbReference>
<dbReference type="Pfam" id="PF07730">
    <property type="entry name" value="HisKA_3"/>
    <property type="match status" value="1"/>
</dbReference>
<feature type="domain" description="HAMP" evidence="12">
    <location>
        <begin position="332"/>
        <end position="384"/>
    </location>
</feature>
<dbReference type="EMBL" id="CP000245">
    <property type="protein sequence ID" value="AEG91417.1"/>
    <property type="molecule type" value="Genomic_DNA"/>
</dbReference>
<dbReference type="CDD" id="cd16917">
    <property type="entry name" value="HATPase_UhpB-NarQ-NarX-like"/>
    <property type="match status" value="1"/>
</dbReference>
<proteinExistence type="predicted"/>
<sequence length="618" mass="65338">MSTYSWDPPGRAATDAAPAAADEPASPLALLNPRRHLAAAIGWSVFAVVTVAGAGAAHWVGRAAEQQVRWGSEQLVLQLANQTRQTLADSLDNRLSIVQATAAQIKAAGDTGAAALRASLASVQSQFPEFAWLGLADAAGIVVAATGGLLEGKDVSGRPWFQAAAAGPWLGDVHRALMLEKQLPMAPDGQPLRFVDAAVPLHDANGRRLVLGSHLAWRWVEDLQAASLRALSSHEQLELMLVAADGAVLTGPLPWQGRMLHAEQDLTEAGRYIVGQARHEPQAGSPGLAWTVVVRQRSDSVLRPARQAQRAAFSTVLGAALLAAGLAIAATLLLTRRLTRLAAHAQAVHDGRADRLRPIGGIDEVARIGATLAAAVSQLQEEKRALQSLNGALDAKVAERTRRVERLALRNKQVAVVRERLRLARDIHDSLANSLLALLNDIRLMRVLRRQGRMDDFDQRLASAESAASRGLGEARAAITQMRHNNVGEAGLAAALKELLVRFSERTGIAHTLDLPPGELPIATATAEVVFRIAEEAIRNVERHACARSLQVTLAPAGGGAVRLTLADDGVGFDTAVGKSGHYGLQGLREQAALVGGDLGVDSRPGAGTRVTLSFPPG</sequence>
<dbReference type="Gene3D" id="1.20.5.1930">
    <property type="match status" value="1"/>
</dbReference>
<dbReference type="InterPro" id="IPR011712">
    <property type="entry name" value="Sig_transdc_His_kin_sub3_dim/P"/>
</dbReference>
<keyword evidence="7 13" id="KW-0418">Kinase</keyword>
<keyword evidence="11" id="KW-0812">Transmembrane</keyword>
<keyword evidence="11" id="KW-0472">Membrane</keyword>
<evidence type="ECO:0000256" key="4">
    <source>
        <dbReference type="ARBA" id="ARBA00022553"/>
    </source>
</evidence>
<evidence type="ECO:0000256" key="11">
    <source>
        <dbReference type="SAM" id="Phobius"/>
    </source>
</evidence>
<evidence type="ECO:0000256" key="1">
    <source>
        <dbReference type="ARBA" id="ARBA00000085"/>
    </source>
</evidence>
<keyword evidence="6" id="KW-0547">Nucleotide-binding</keyword>
<reference evidence="13 14" key="2">
    <citation type="journal article" date="2011" name="PLoS ONE">
        <title>The Cyst-Dividing Bacterium Ramlibacter tataouinensis TTB310 Genome Reveals a Well-Stocked Toolbox for Adaptation to a Desert Environment.</title>
        <authorList>
            <person name="De Luca G."/>
            <person name="Barakat M."/>
            <person name="Ortet P."/>
            <person name="Fochesato S."/>
            <person name="Jourlin-Castelli C."/>
            <person name="Ansaldi M."/>
            <person name="Py B."/>
            <person name="Fichant G."/>
            <person name="Coutinho P.M."/>
            <person name="Voulhoux R."/>
            <person name="Bastien O."/>
            <person name="Marechal E."/>
            <person name="Henrissat B."/>
            <person name="Quentin Y."/>
            <person name="Noirot P."/>
            <person name="Filloux A."/>
            <person name="Mejean V."/>
            <person name="Dubow M.S."/>
            <person name="Barras F."/>
            <person name="Barbe V."/>
            <person name="Weissenbach J."/>
            <person name="Mihalcescu I."/>
            <person name="Vermeglio A."/>
            <person name="Achouak W."/>
            <person name="Heulin T."/>
        </authorList>
    </citation>
    <scope>NUCLEOTIDE SEQUENCE [LARGE SCALE GENOMIC DNA]</scope>
    <source>
        <strain evidence="14">ATCC BAA-407 / DSM 14655 / LMG 21543 / TTB310</strain>
    </source>
</reference>
<evidence type="ECO:0000256" key="5">
    <source>
        <dbReference type="ARBA" id="ARBA00022679"/>
    </source>
</evidence>
<dbReference type="InterPro" id="IPR003660">
    <property type="entry name" value="HAMP_dom"/>
</dbReference>
<evidence type="ECO:0000256" key="8">
    <source>
        <dbReference type="ARBA" id="ARBA00022840"/>
    </source>
</evidence>
<dbReference type="PROSITE" id="PS50885">
    <property type="entry name" value="HAMP"/>
    <property type="match status" value="1"/>
</dbReference>
<dbReference type="STRING" id="365046.Rta_03470"/>
<evidence type="ECO:0000256" key="7">
    <source>
        <dbReference type="ARBA" id="ARBA00022777"/>
    </source>
</evidence>
<dbReference type="SUPFAM" id="SSF55874">
    <property type="entry name" value="ATPase domain of HSP90 chaperone/DNA topoisomerase II/histidine kinase"/>
    <property type="match status" value="1"/>
</dbReference>
<dbReference type="GO" id="GO:0000155">
    <property type="term" value="F:phosphorelay sensor kinase activity"/>
    <property type="evidence" value="ECO:0007669"/>
    <property type="project" value="InterPro"/>
</dbReference>
<gene>
    <name evidence="13" type="ordered locus">Rta_03470</name>
</gene>
<evidence type="ECO:0000256" key="9">
    <source>
        <dbReference type="ARBA" id="ARBA00023012"/>
    </source>
</evidence>
<dbReference type="EC" id="2.7.13.3" evidence="3"/>
<dbReference type="Gene3D" id="3.30.450.20">
    <property type="entry name" value="PAS domain"/>
    <property type="match status" value="1"/>
</dbReference>